<dbReference type="RefSeq" id="XP_067920718.1">
    <property type="nucleotide sequence ID" value="XM_068067304.1"/>
</dbReference>
<sequence>MIEQSKKIHSLQEEQVKIERRQVYIADIVEGLEKQQQDLFHLLASVEQSLLKEVQGGGGDYLHNENRSHADYGQGGKASSSSSLHLPGGEEGEVRLDGGGRWGGRYQDSSFDSSSSSSSSEELLSQRLKNIDDQLNEVHLSLCDTAERYYPGPLAVLAQVLGVHQAALQSAWKEANDVEQRIDSIKQNLGGGGGGGFHRND</sequence>
<gene>
    <name evidence="2" type="ORF">CSUI_007154</name>
</gene>
<proteinExistence type="predicted"/>
<comment type="caution">
    <text evidence="2">The sequence shown here is derived from an EMBL/GenBank/DDBJ whole genome shotgun (WGS) entry which is preliminary data.</text>
</comment>
<dbReference type="VEuPathDB" id="ToxoDB:CSUI_007154"/>
<keyword evidence="3" id="KW-1185">Reference proteome</keyword>
<evidence type="ECO:0000256" key="1">
    <source>
        <dbReference type="SAM" id="MobiDB-lite"/>
    </source>
</evidence>
<protein>
    <submittedName>
        <fullName evidence="2">Nsp1-like carboxy-terminal region</fullName>
    </submittedName>
</protein>
<dbReference type="Proteomes" id="UP000221165">
    <property type="component" value="Unassembled WGS sequence"/>
</dbReference>
<dbReference type="GeneID" id="94430515"/>
<dbReference type="AlphaFoldDB" id="A0A2C6KRY6"/>
<evidence type="ECO:0000313" key="3">
    <source>
        <dbReference type="Proteomes" id="UP000221165"/>
    </source>
</evidence>
<evidence type="ECO:0000313" key="2">
    <source>
        <dbReference type="EMBL" id="PHJ19016.1"/>
    </source>
</evidence>
<reference evidence="2 3" key="1">
    <citation type="journal article" date="2017" name="Int. J. Parasitol.">
        <title>The genome of the protozoan parasite Cystoisospora suis and a reverse vaccinology approach to identify vaccine candidates.</title>
        <authorList>
            <person name="Palmieri N."/>
            <person name="Shrestha A."/>
            <person name="Ruttkowski B."/>
            <person name="Beck T."/>
            <person name="Vogl C."/>
            <person name="Tomley F."/>
            <person name="Blake D.P."/>
            <person name="Joachim A."/>
        </authorList>
    </citation>
    <scope>NUCLEOTIDE SEQUENCE [LARGE SCALE GENOMIC DNA]</scope>
    <source>
        <strain evidence="2 3">Wien I</strain>
    </source>
</reference>
<organism evidence="2 3">
    <name type="scientific">Cystoisospora suis</name>
    <dbReference type="NCBI Taxonomy" id="483139"/>
    <lineage>
        <taxon>Eukaryota</taxon>
        <taxon>Sar</taxon>
        <taxon>Alveolata</taxon>
        <taxon>Apicomplexa</taxon>
        <taxon>Conoidasida</taxon>
        <taxon>Coccidia</taxon>
        <taxon>Eucoccidiorida</taxon>
        <taxon>Eimeriorina</taxon>
        <taxon>Sarcocystidae</taxon>
        <taxon>Cystoisospora</taxon>
    </lineage>
</organism>
<feature type="region of interest" description="Disordered" evidence="1">
    <location>
        <begin position="61"/>
        <end position="99"/>
    </location>
</feature>
<dbReference type="EMBL" id="MIGC01003716">
    <property type="protein sequence ID" value="PHJ19016.1"/>
    <property type="molecule type" value="Genomic_DNA"/>
</dbReference>
<dbReference type="OrthoDB" id="344345at2759"/>
<accession>A0A2C6KRY6</accession>
<name>A0A2C6KRY6_9APIC</name>